<evidence type="ECO:0000256" key="1">
    <source>
        <dbReference type="ARBA" id="ARBA00004651"/>
    </source>
</evidence>
<feature type="transmembrane region" description="Helical" evidence="6">
    <location>
        <begin position="12"/>
        <end position="31"/>
    </location>
</feature>
<feature type="transmembrane region" description="Helical" evidence="6">
    <location>
        <begin position="115"/>
        <end position="134"/>
    </location>
</feature>
<gene>
    <name evidence="7" type="ORF">Psuf_007310</name>
</gene>
<reference evidence="7 8" key="1">
    <citation type="submission" date="2020-03" db="EMBL/GenBank/DDBJ databases">
        <title>Whole genome shotgun sequence of Phytohabitans suffuscus NBRC 105367.</title>
        <authorList>
            <person name="Komaki H."/>
            <person name="Tamura T."/>
        </authorList>
    </citation>
    <scope>NUCLEOTIDE SEQUENCE [LARGE SCALE GENOMIC DNA]</scope>
    <source>
        <strain evidence="7 8">NBRC 105367</strain>
    </source>
</reference>
<evidence type="ECO:0000256" key="6">
    <source>
        <dbReference type="SAM" id="Phobius"/>
    </source>
</evidence>
<keyword evidence="2" id="KW-1003">Cell membrane</keyword>
<keyword evidence="5 6" id="KW-0472">Membrane</keyword>
<evidence type="ECO:0000256" key="2">
    <source>
        <dbReference type="ARBA" id="ARBA00022475"/>
    </source>
</evidence>
<organism evidence="7 8">
    <name type="scientific">Phytohabitans suffuscus</name>
    <dbReference type="NCBI Taxonomy" id="624315"/>
    <lineage>
        <taxon>Bacteria</taxon>
        <taxon>Bacillati</taxon>
        <taxon>Actinomycetota</taxon>
        <taxon>Actinomycetes</taxon>
        <taxon>Micromonosporales</taxon>
        <taxon>Micromonosporaceae</taxon>
    </lineage>
</organism>
<dbReference type="PANTHER" id="PTHR30086:SF20">
    <property type="entry name" value="ARGININE EXPORTER PROTEIN ARGO-RELATED"/>
    <property type="match status" value="1"/>
</dbReference>
<dbReference type="AlphaFoldDB" id="A0A6F8YBQ9"/>
<dbReference type="InterPro" id="IPR001123">
    <property type="entry name" value="LeuE-type"/>
</dbReference>
<keyword evidence="8" id="KW-1185">Reference proteome</keyword>
<dbReference type="RefSeq" id="WP_173153744.1">
    <property type="nucleotide sequence ID" value="NZ_AP022871.1"/>
</dbReference>
<keyword evidence="4 6" id="KW-1133">Transmembrane helix</keyword>
<dbReference type="KEGG" id="psuu:Psuf_007310"/>
<evidence type="ECO:0000313" key="7">
    <source>
        <dbReference type="EMBL" id="BCB83418.1"/>
    </source>
</evidence>
<dbReference type="Pfam" id="PF01810">
    <property type="entry name" value="LysE"/>
    <property type="match status" value="1"/>
</dbReference>
<dbReference type="GO" id="GO:0005886">
    <property type="term" value="C:plasma membrane"/>
    <property type="evidence" value="ECO:0007669"/>
    <property type="project" value="UniProtKB-SubCell"/>
</dbReference>
<name>A0A6F8YBQ9_9ACTN</name>
<dbReference type="GO" id="GO:0015171">
    <property type="term" value="F:amino acid transmembrane transporter activity"/>
    <property type="evidence" value="ECO:0007669"/>
    <property type="project" value="TreeGrafter"/>
</dbReference>
<evidence type="ECO:0000256" key="4">
    <source>
        <dbReference type="ARBA" id="ARBA00022989"/>
    </source>
</evidence>
<dbReference type="PANTHER" id="PTHR30086">
    <property type="entry name" value="ARGININE EXPORTER PROTEIN ARGO"/>
    <property type="match status" value="1"/>
</dbReference>
<comment type="subcellular location">
    <subcellularLocation>
        <location evidence="1">Cell membrane</location>
        <topology evidence="1">Multi-pass membrane protein</topology>
    </subcellularLocation>
</comment>
<dbReference type="EMBL" id="AP022871">
    <property type="protein sequence ID" value="BCB83418.1"/>
    <property type="molecule type" value="Genomic_DNA"/>
</dbReference>
<evidence type="ECO:0000256" key="5">
    <source>
        <dbReference type="ARBA" id="ARBA00023136"/>
    </source>
</evidence>
<reference evidence="7 8" key="2">
    <citation type="submission" date="2020-03" db="EMBL/GenBank/DDBJ databases">
        <authorList>
            <person name="Ichikawa N."/>
            <person name="Kimura A."/>
            <person name="Kitahashi Y."/>
            <person name="Uohara A."/>
        </authorList>
    </citation>
    <scope>NUCLEOTIDE SEQUENCE [LARGE SCALE GENOMIC DNA]</scope>
    <source>
        <strain evidence="7 8">NBRC 105367</strain>
    </source>
</reference>
<evidence type="ECO:0000313" key="8">
    <source>
        <dbReference type="Proteomes" id="UP000503011"/>
    </source>
</evidence>
<feature type="transmembrane region" description="Helical" evidence="6">
    <location>
        <begin position="188"/>
        <end position="207"/>
    </location>
</feature>
<feature type="transmembrane region" description="Helical" evidence="6">
    <location>
        <begin position="73"/>
        <end position="94"/>
    </location>
</feature>
<protein>
    <submittedName>
        <fullName evidence="7">Lysine transporter LysE</fullName>
    </submittedName>
</protein>
<sequence length="244" mass="23989">MTGAFLDGVVAGYGVAIPVGAIAILIMGLAARTSFRVGAAAALGVATADGLYAVAAVAGGAALAGVIEPAATPLRWVAVAVLLGLAARTAYTAVRHHRDPARAARSDAGLASPPRAYAGLLGLTLLNPTTIVYFGALVLGRQASDSLSAGGEALFVAGAFLASASWQLVVASGGTLVGRLLTGPRGRLATALVSSALIVALAAGTALEPVSNSLPGCAGPRWRHAASGVRPHTTPVCDLAPATT</sequence>
<accession>A0A6F8YBQ9</accession>
<dbReference type="Proteomes" id="UP000503011">
    <property type="component" value="Chromosome"/>
</dbReference>
<proteinExistence type="predicted"/>
<evidence type="ECO:0000256" key="3">
    <source>
        <dbReference type="ARBA" id="ARBA00022692"/>
    </source>
</evidence>
<feature type="transmembrane region" description="Helical" evidence="6">
    <location>
        <begin position="43"/>
        <end position="67"/>
    </location>
</feature>
<keyword evidence="3 6" id="KW-0812">Transmembrane</keyword>
<feature type="transmembrane region" description="Helical" evidence="6">
    <location>
        <begin position="154"/>
        <end position="176"/>
    </location>
</feature>